<protein>
    <submittedName>
        <fullName evidence="1">Uncharacterized protein</fullName>
    </submittedName>
</protein>
<sequence>MEDIKIEIDNTLNSLYKDFTAIKSKYPKPQKLSRFEYIWLVFSCNIYFQAKDLLVLTKDHEGKTERIKTSIYAIFRSILEDYFYLKLLVSEKEKIDIHLNALIASSQINNRKNLQSLLNLEKIGKYIPTPAIEQITSIEGMKGKIAEYEGFITPIRDAKGETN</sequence>
<proteinExistence type="predicted"/>
<reference evidence="2" key="1">
    <citation type="submission" date="2017-09" db="EMBL/GenBank/DDBJ databases">
        <title>Depth-based differentiation of microbial function through sediment-hosted aquifers and enrichment of novel symbionts in the deep terrestrial subsurface.</title>
        <authorList>
            <person name="Probst A.J."/>
            <person name="Ladd B."/>
            <person name="Jarett J.K."/>
            <person name="Geller-Mcgrath D.E."/>
            <person name="Sieber C.M.K."/>
            <person name="Emerson J.B."/>
            <person name="Anantharaman K."/>
            <person name="Thomas B.C."/>
            <person name="Malmstrom R."/>
            <person name="Stieglmeier M."/>
            <person name="Klingl A."/>
            <person name="Woyke T."/>
            <person name="Ryan C.M."/>
            <person name="Banfield J.F."/>
        </authorList>
    </citation>
    <scope>NUCLEOTIDE SEQUENCE [LARGE SCALE GENOMIC DNA]</scope>
</reference>
<gene>
    <name evidence="1" type="ORF">COU49_02490</name>
</gene>
<organism evidence="1 2">
    <name type="scientific">Candidatus Nomurabacteria bacterium CG10_big_fil_rev_8_21_14_0_10_35_16</name>
    <dbReference type="NCBI Taxonomy" id="1974731"/>
    <lineage>
        <taxon>Bacteria</taxon>
        <taxon>Candidatus Nomuraibacteriota</taxon>
    </lineage>
</organism>
<comment type="caution">
    <text evidence="1">The sequence shown here is derived from an EMBL/GenBank/DDBJ whole genome shotgun (WGS) entry which is preliminary data.</text>
</comment>
<evidence type="ECO:0000313" key="1">
    <source>
        <dbReference type="EMBL" id="PIR68190.1"/>
    </source>
</evidence>
<accession>A0A2H0TAZ0</accession>
<dbReference type="Proteomes" id="UP000230094">
    <property type="component" value="Unassembled WGS sequence"/>
</dbReference>
<dbReference type="EMBL" id="PFCQ01000013">
    <property type="protein sequence ID" value="PIR68190.1"/>
    <property type="molecule type" value="Genomic_DNA"/>
</dbReference>
<name>A0A2H0TAZ0_9BACT</name>
<evidence type="ECO:0000313" key="2">
    <source>
        <dbReference type="Proteomes" id="UP000230094"/>
    </source>
</evidence>
<dbReference type="AlphaFoldDB" id="A0A2H0TAZ0"/>